<dbReference type="eggNOG" id="ENOG502QW3A">
    <property type="taxonomic scope" value="Eukaryota"/>
</dbReference>
<proteinExistence type="predicted"/>
<keyword evidence="2" id="KW-0472">Membrane</keyword>
<dbReference type="STRING" id="4155.A0A022PR42"/>
<dbReference type="EMBL" id="KI632337">
    <property type="protein sequence ID" value="EYU18221.1"/>
    <property type="molecule type" value="Genomic_DNA"/>
</dbReference>
<feature type="region of interest" description="Disordered" evidence="1">
    <location>
        <begin position="103"/>
        <end position="126"/>
    </location>
</feature>
<dbReference type="AlphaFoldDB" id="A0A022PR42"/>
<feature type="compositionally biased region" description="Low complexity" evidence="1">
    <location>
        <begin position="114"/>
        <end position="125"/>
    </location>
</feature>
<evidence type="ECO:0000256" key="2">
    <source>
        <dbReference type="SAM" id="Phobius"/>
    </source>
</evidence>
<keyword evidence="2" id="KW-0812">Transmembrane</keyword>
<evidence type="ECO:0000313" key="4">
    <source>
        <dbReference type="Proteomes" id="UP000030748"/>
    </source>
</evidence>
<feature type="transmembrane region" description="Helical" evidence="2">
    <location>
        <begin position="267"/>
        <end position="283"/>
    </location>
</feature>
<dbReference type="PANTHER" id="PTHR36787">
    <property type="entry name" value="TRANSMEMBRANE PROTEIN"/>
    <property type="match status" value="1"/>
</dbReference>
<feature type="compositionally biased region" description="Low complexity" evidence="1">
    <location>
        <begin position="12"/>
        <end position="22"/>
    </location>
</feature>
<keyword evidence="4" id="KW-1185">Reference proteome</keyword>
<dbReference type="Proteomes" id="UP000030748">
    <property type="component" value="Unassembled WGS sequence"/>
</dbReference>
<keyword evidence="2" id="KW-1133">Transmembrane helix</keyword>
<reference evidence="3 4" key="1">
    <citation type="journal article" date="2013" name="Proc. Natl. Acad. Sci. U.S.A.">
        <title>Fine-scale variation in meiotic recombination in Mimulus inferred from population shotgun sequencing.</title>
        <authorList>
            <person name="Hellsten U."/>
            <person name="Wright K.M."/>
            <person name="Jenkins J."/>
            <person name="Shu S."/>
            <person name="Yuan Y."/>
            <person name="Wessler S.R."/>
            <person name="Schmutz J."/>
            <person name="Willis J.H."/>
            <person name="Rokhsar D.S."/>
        </authorList>
    </citation>
    <scope>NUCLEOTIDE SEQUENCE [LARGE SCALE GENOMIC DNA]</scope>
    <source>
        <strain evidence="4">cv. DUN x IM62</strain>
    </source>
</reference>
<sequence length="285" mass="31582">MAEAPEMQLLNSSSDKPSSQDSFNHQTQAPAFNGLNLPNGDIPFSAFMYPGIFPPQQDQEPMDRGPGLYAVPVHPFMQPIVGIPSNALIPFTYNLPTTSPVIRDAVQPVDPPEQQQQLQQQQQQQVGPAGRRVVVREFRIAIAIQIDLWLFIKLATAVYMLSRDGSRQRLVFLSFLAVIFYLYRTGALAPMIRKLKRRMRRVVGPHHPPQRAAFRANNLPADVVRGDVNAGVAGGVNENRATENEHAGEAAQGEAGNNRLRRIVKEIQIIVVGFVASLIPGFYND</sequence>
<feature type="transmembrane region" description="Helical" evidence="2">
    <location>
        <begin position="172"/>
        <end position="192"/>
    </location>
</feature>
<name>A0A022PR42_ERYGU</name>
<feature type="transmembrane region" description="Helical" evidence="2">
    <location>
        <begin position="140"/>
        <end position="160"/>
    </location>
</feature>
<protein>
    <submittedName>
        <fullName evidence="3">Uncharacterized protein</fullName>
    </submittedName>
</protein>
<organism evidence="3 4">
    <name type="scientific">Erythranthe guttata</name>
    <name type="common">Yellow monkey flower</name>
    <name type="synonym">Mimulus guttatus</name>
    <dbReference type="NCBI Taxonomy" id="4155"/>
    <lineage>
        <taxon>Eukaryota</taxon>
        <taxon>Viridiplantae</taxon>
        <taxon>Streptophyta</taxon>
        <taxon>Embryophyta</taxon>
        <taxon>Tracheophyta</taxon>
        <taxon>Spermatophyta</taxon>
        <taxon>Magnoliopsida</taxon>
        <taxon>eudicotyledons</taxon>
        <taxon>Gunneridae</taxon>
        <taxon>Pentapetalae</taxon>
        <taxon>asterids</taxon>
        <taxon>lamiids</taxon>
        <taxon>Lamiales</taxon>
        <taxon>Phrymaceae</taxon>
        <taxon>Erythranthe</taxon>
    </lineage>
</organism>
<feature type="region of interest" description="Disordered" evidence="1">
    <location>
        <begin position="1"/>
        <end position="36"/>
    </location>
</feature>
<gene>
    <name evidence="3" type="ORF">MIMGU_mgv1a011323mg</name>
</gene>
<dbReference type="PhylomeDB" id="A0A022PR42"/>
<evidence type="ECO:0000313" key="3">
    <source>
        <dbReference type="EMBL" id="EYU18221.1"/>
    </source>
</evidence>
<accession>A0A022PR42</accession>
<evidence type="ECO:0000256" key="1">
    <source>
        <dbReference type="SAM" id="MobiDB-lite"/>
    </source>
</evidence>